<dbReference type="Proteomes" id="UP000529652">
    <property type="component" value="Unassembled WGS sequence"/>
</dbReference>
<evidence type="ECO:0000313" key="2">
    <source>
        <dbReference type="Proteomes" id="UP000529652"/>
    </source>
</evidence>
<reference evidence="1 2" key="1">
    <citation type="submission" date="2020-08" db="EMBL/GenBank/DDBJ databases">
        <title>Genomic Encyclopedia of Type Strains, Phase IV (KMG-IV): sequencing the most valuable type-strain genomes for metagenomic binning, comparative biology and taxonomic classification.</title>
        <authorList>
            <person name="Goeker M."/>
        </authorList>
    </citation>
    <scope>NUCLEOTIDE SEQUENCE [LARGE SCALE GENOMIC DNA]</scope>
    <source>
        <strain evidence="1 2">DSM 10508</strain>
    </source>
</reference>
<accession>A0AB34Z3F8</accession>
<gene>
    <name evidence="1" type="ORF">HNP63_000710</name>
</gene>
<proteinExistence type="predicted"/>
<evidence type="ECO:0000313" key="1">
    <source>
        <dbReference type="EMBL" id="MBB5141299.1"/>
    </source>
</evidence>
<organism evidence="1 2">
    <name type="scientific">Borreliella afzelii</name>
    <name type="common">Borrelia afzelii</name>
    <dbReference type="NCBI Taxonomy" id="29518"/>
    <lineage>
        <taxon>Bacteria</taxon>
        <taxon>Pseudomonadati</taxon>
        <taxon>Spirochaetota</taxon>
        <taxon>Spirochaetia</taxon>
        <taxon>Spirochaetales</taxon>
        <taxon>Borreliaceae</taxon>
        <taxon>Borreliella</taxon>
    </lineage>
</organism>
<comment type="caution">
    <text evidence="1">The sequence shown here is derived from an EMBL/GenBank/DDBJ whole genome shotgun (WGS) entry which is preliminary data.</text>
</comment>
<protein>
    <submittedName>
        <fullName evidence="1">Uncharacterized protein</fullName>
    </submittedName>
</protein>
<name>A0AB34Z3F8_BORAF</name>
<sequence>MFKGSILYAVLGNKFLNNRNYILRFGRKNIISKDDQYFLLSF</sequence>
<dbReference type="EMBL" id="JACHGM010000002">
    <property type="protein sequence ID" value="MBB5141299.1"/>
    <property type="molecule type" value="Genomic_DNA"/>
</dbReference>
<dbReference type="AlphaFoldDB" id="A0AB34Z3F8"/>